<accession>A0ABX0LPF6</accession>
<gene>
    <name evidence="5" type="ORF">F0185_09310</name>
</gene>
<feature type="domain" description="Helicase C-terminal" evidence="4">
    <location>
        <begin position="258"/>
        <end position="411"/>
    </location>
</feature>
<dbReference type="Gene3D" id="3.40.50.300">
    <property type="entry name" value="P-loop containing nucleotide triphosphate hydrolases"/>
    <property type="match status" value="2"/>
</dbReference>
<keyword evidence="6" id="KW-1185">Reference proteome</keyword>
<dbReference type="EMBL" id="VUYU01000005">
    <property type="protein sequence ID" value="NHZ33787.1"/>
    <property type="molecule type" value="Genomic_DNA"/>
</dbReference>
<dbReference type="PROSITE" id="PS51192">
    <property type="entry name" value="HELICASE_ATP_BIND_1"/>
    <property type="match status" value="1"/>
</dbReference>
<dbReference type="Proteomes" id="UP000785613">
    <property type="component" value="Unassembled WGS sequence"/>
</dbReference>
<dbReference type="PROSITE" id="PS51194">
    <property type="entry name" value="HELICASE_CTER"/>
    <property type="match status" value="1"/>
</dbReference>
<feature type="domain" description="Helicase ATP-binding" evidence="3">
    <location>
        <begin position="36"/>
        <end position="215"/>
    </location>
</feature>
<dbReference type="Pfam" id="PF00270">
    <property type="entry name" value="DEAD"/>
    <property type="match status" value="1"/>
</dbReference>
<dbReference type="CDD" id="cd17922">
    <property type="entry name" value="DEXHc_LHR-like"/>
    <property type="match status" value="1"/>
</dbReference>
<dbReference type="SUPFAM" id="SSF52540">
    <property type="entry name" value="P-loop containing nucleoside triphosphate hydrolases"/>
    <property type="match status" value="1"/>
</dbReference>
<evidence type="ECO:0000256" key="1">
    <source>
        <dbReference type="ARBA" id="ARBA00022741"/>
    </source>
</evidence>
<dbReference type="PANTHER" id="PTHR47962:SF5">
    <property type="entry name" value="ATP-DEPENDENT HELICASE LHR-RELATED"/>
    <property type="match status" value="1"/>
</dbReference>
<dbReference type="InterPro" id="IPR014001">
    <property type="entry name" value="Helicase_ATP-bd"/>
</dbReference>
<comment type="caution">
    <text evidence="5">The sequence shown here is derived from an EMBL/GenBank/DDBJ whole genome shotgun (WGS) entry which is preliminary data.</text>
</comment>
<evidence type="ECO:0000313" key="6">
    <source>
        <dbReference type="Proteomes" id="UP000785613"/>
    </source>
</evidence>
<dbReference type="GO" id="GO:0004386">
    <property type="term" value="F:helicase activity"/>
    <property type="evidence" value="ECO:0007669"/>
    <property type="project" value="UniProtKB-KW"/>
</dbReference>
<evidence type="ECO:0000313" key="5">
    <source>
        <dbReference type="EMBL" id="NHZ33787.1"/>
    </source>
</evidence>
<dbReference type="SMART" id="SM00487">
    <property type="entry name" value="DEXDc"/>
    <property type="match status" value="1"/>
</dbReference>
<name>A0ABX0LPF6_9BURK</name>
<dbReference type="CDD" id="cd18796">
    <property type="entry name" value="SF2_C_LHR"/>
    <property type="match status" value="1"/>
</dbReference>
<dbReference type="Pfam" id="PF00271">
    <property type="entry name" value="Helicase_C"/>
    <property type="match status" value="1"/>
</dbReference>
<dbReference type="PANTHER" id="PTHR47962">
    <property type="entry name" value="ATP-DEPENDENT HELICASE LHR-RELATED-RELATED"/>
    <property type="match status" value="1"/>
</dbReference>
<dbReference type="RefSeq" id="WP_167223723.1">
    <property type="nucleotide sequence ID" value="NZ_VUYU01000005.1"/>
</dbReference>
<dbReference type="InterPro" id="IPR052511">
    <property type="entry name" value="ATP-dep_Helicase"/>
</dbReference>
<keyword evidence="1" id="KW-0547">Nucleotide-binding</keyword>
<evidence type="ECO:0000259" key="4">
    <source>
        <dbReference type="PROSITE" id="PS51194"/>
    </source>
</evidence>
<keyword evidence="5" id="KW-0378">Hydrolase</keyword>
<dbReference type="SMART" id="SM00490">
    <property type="entry name" value="HELICc"/>
    <property type="match status" value="1"/>
</dbReference>
<keyword evidence="2" id="KW-0067">ATP-binding</keyword>
<reference evidence="5 6" key="1">
    <citation type="submission" date="2019-09" db="EMBL/GenBank/DDBJ databases">
        <title>Taxonomy of Antarctic Massilia spp.: description of Massilia rubra sp. nov., Massilia aquatica sp. nov., Massilia mucilaginosa sp. nov., Massilia frigida sp. nov. isolated from streams, lakes and regoliths.</title>
        <authorList>
            <person name="Holochova P."/>
            <person name="Sedlacek I."/>
            <person name="Kralova S."/>
            <person name="Maslanova I."/>
            <person name="Busse H.-J."/>
            <person name="Stankova E."/>
            <person name="Vrbovska V."/>
            <person name="Kovarovic V."/>
            <person name="Bartak M."/>
            <person name="Svec P."/>
            <person name="Pantucek R."/>
        </authorList>
    </citation>
    <scope>NUCLEOTIDE SEQUENCE [LARGE SCALE GENOMIC DNA]</scope>
    <source>
        <strain evidence="5 6">CCM 8692</strain>
    </source>
</reference>
<dbReference type="InterPro" id="IPR001650">
    <property type="entry name" value="Helicase_C-like"/>
</dbReference>
<keyword evidence="5" id="KW-0347">Helicase</keyword>
<sequence length="734" mass="80420">MATLSSSFDLLDERIRRWIWSAGWSELREAQERAIPAILTADHDVIVAAATAAGKTEAAMLPVLTNLLKDDDGLALTLYISPLKALINDQFGRLLPLCETLDIPVWPWHGDISSSSKSRFLKRPSGVLLITPESLEAILCNRGFSAPTLFAGLRYIVVDELHAFIGSERGKQLQSLMQRVELAAGARVARIGLSATLGDMRLAADFLRPRAADGVETIVSTSEGGDLKLLIKGYVVLAPKDREADDADEHPEAEAVRSIAGHMFKTLKGSNNLVFPNSRGKVEQYTYELQKLCAAEGMPNEFWPHHGSLSRELREETEAALKSKDRHATAVCTNTLELGIDIGAVKCVVQVGPPPSVASLRQRLGRSGRRPGESSILRGYAIEQEIHSESDLSSLLREDLFEFAAMTSLLLEGWVEPPRPRGMHLSTLVQQLLSLIAQRGGMMAPEAYRILCEAGPFDAVGKADFVSLLSHLGAKDILMQDASGVLLHGAKGAPLVNHYTFYAAFSAEEEFRIISGTRTLGSVPVSSALSVGDFILFAARTWRVDEVDEASKSIYVTQHQAGRPPRFSNGAGMVHDKVRERMKKLYEGTDDTGFLDPAAVRLLAEGRDTYRRYDIGRRPLLHVDGRALILSWQGDARNATIAMLLRMKGFSVGCYGAILTIEQAGAELAEVSKALQAIASMPLPPIEDLLANALNLRQEKWDSALPENLLQRSFASQKLDLAGAHEWIKSQWYT</sequence>
<dbReference type="InterPro" id="IPR011545">
    <property type="entry name" value="DEAD/DEAH_box_helicase_dom"/>
</dbReference>
<organism evidence="5 6">
    <name type="scientific">Massilia rubra</name>
    <dbReference type="NCBI Taxonomy" id="2607910"/>
    <lineage>
        <taxon>Bacteria</taxon>
        <taxon>Pseudomonadati</taxon>
        <taxon>Pseudomonadota</taxon>
        <taxon>Betaproteobacteria</taxon>
        <taxon>Burkholderiales</taxon>
        <taxon>Oxalobacteraceae</taxon>
        <taxon>Telluria group</taxon>
        <taxon>Massilia</taxon>
    </lineage>
</organism>
<protein>
    <submittedName>
        <fullName evidence="5">DEAD/DEAH box helicase</fullName>
    </submittedName>
</protein>
<dbReference type="InterPro" id="IPR027417">
    <property type="entry name" value="P-loop_NTPase"/>
</dbReference>
<evidence type="ECO:0000256" key="2">
    <source>
        <dbReference type="ARBA" id="ARBA00022840"/>
    </source>
</evidence>
<evidence type="ECO:0000259" key="3">
    <source>
        <dbReference type="PROSITE" id="PS51192"/>
    </source>
</evidence>
<proteinExistence type="predicted"/>